<evidence type="ECO:0000313" key="2">
    <source>
        <dbReference type="Proteomes" id="UP001187192"/>
    </source>
</evidence>
<dbReference type="Proteomes" id="UP001187192">
    <property type="component" value="Unassembled WGS sequence"/>
</dbReference>
<evidence type="ECO:0000313" key="1">
    <source>
        <dbReference type="EMBL" id="GMN50513.1"/>
    </source>
</evidence>
<name>A0AA88D946_FICCA</name>
<organism evidence="1 2">
    <name type="scientific">Ficus carica</name>
    <name type="common">Common fig</name>
    <dbReference type="NCBI Taxonomy" id="3494"/>
    <lineage>
        <taxon>Eukaryota</taxon>
        <taxon>Viridiplantae</taxon>
        <taxon>Streptophyta</taxon>
        <taxon>Embryophyta</taxon>
        <taxon>Tracheophyta</taxon>
        <taxon>Spermatophyta</taxon>
        <taxon>Magnoliopsida</taxon>
        <taxon>eudicotyledons</taxon>
        <taxon>Gunneridae</taxon>
        <taxon>Pentapetalae</taxon>
        <taxon>rosids</taxon>
        <taxon>fabids</taxon>
        <taxon>Rosales</taxon>
        <taxon>Moraceae</taxon>
        <taxon>Ficeae</taxon>
        <taxon>Ficus</taxon>
    </lineage>
</organism>
<dbReference type="EMBL" id="BTGU01000034">
    <property type="protein sequence ID" value="GMN50513.1"/>
    <property type="molecule type" value="Genomic_DNA"/>
</dbReference>
<sequence length="94" mass="10208">MTGCRRSIEIQQYLSRFSCVSLAIPMPASGCSNGSSHRPRLVLGLTSGSHEGSRGSIVEIYGGVGRGGPRQRRLRRSQIWPLRGDDGSILVIVR</sequence>
<accession>A0AA88D946</accession>
<protein>
    <submittedName>
        <fullName evidence="1">Uncharacterized protein</fullName>
    </submittedName>
</protein>
<comment type="caution">
    <text evidence="1">The sequence shown here is derived from an EMBL/GenBank/DDBJ whole genome shotgun (WGS) entry which is preliminary data.</text>
</comment>
<proteinExistence type="predicted"/>
<keyword evidence="2" id="KW-1185">Reference proteome</keyword>
<reference evidence="1" key="1">
    <citation type="submission" date="2023-07" db="EMBL/GenBank/DDBJ databases">
        <title>draft genome sequence of fig (Ficus carica).</title>
        <authorList>
            <person name="Takahashi T."/>
            <person name="Nishimura K."/>
        </authorList>
    </citation>
    <scope>NUCLEOTIDE SEQUENCE</scope>
</reference>
<dbReference type="AlphaFoldDB" id="A0AA88D946"/>
<gene>
    <name evidence="1" type="ORF">TIFTF001_019669</name>
</gene>